<keyword evidence="2" id="KW-1185">Reference proteome</keyword>
<dbReference type="Proteomes" id="UP000075320">
    <property type="component" value="Unassembled WGS sequence"/>
</dbReference>
<dbReference type="PANTHER" id="PTHR39624">
    <property type="entry name" value="PROTEIN INVOLVED IN RIMO-MEDIATED BETA-METHYLTHIOLATION OF RIBOSOMAL PROTEIN S12 YCAO"/>
    <property type="match status" value="1"/>
</dbReference>
<comment type="caution">
    <text evidence="1">The sequence shown here is derived from an EMBL/GenBank/DDBJ whole genome shotgun (WGS) entry which is preliminary data.</text>
</comment>
<dbReference type="InterPro" id="IPR015946">
    <property type="entry name" value="KH_dom-like_a/b"/>
</dbReference>
<dbReference type="AlphaFoldDB" id="A0A150WPZ7"/>
<name>A0A150WPZ7_BDEBC</name>
<dbReference type="InterPro" id="IPR036102">
    <property type="entry name" value="OsmC/Ohrsf"/>
</dbReference>
<evidence type="ECO:0000313" key="2">
    <source>
        <dbReference type="Proteomes" id="UP000075320"/>
    </source>
</evidence>
<evidence type="ECO:0000313" key="1">
    <source>
        <dbReference type="EMBL" id="KYG66436.1"/>
    </source>
</evidence>
<reference evidence="1 2" key="1">
    <citation type="submission" date="2016-03" db="EMBL/GenBank/DDBJ databases">
        <authorList>
            <person name="Ploux O."/>
        </authorList>
    </citation>
    <scope>NUCLEOTIDE SEQUENCE [LARGE SCALE GENOMIC DNA]</scope>
    <source>
        <strain evidence="1 2">R0</strain>
    </source>
</reference>
<evidence type="ECO:0008006" key="3">
    <source>
        <dbReference type="Google" id="ProtNLM"/>
    </source>
</evidence>
<dbReference type="SUPFAM" id="SSF82784">
    <property type="entry name" value="OsmC-like"/>
    <property type="match status" value="1"/>
</dbReference>
<dbReference type="Gene3D" id="3.30.300.20">
    <property type="match status" value="1"/>
</dbReference>
<gene>
    <name evidence="1" type="ORF">AZI86_05150</name>
</gene>
<protein>
    <recommendedName>
        <fullName evidence="3">Osmotically inducible protein OsmC</fullName>
    </recommendedName>
</protein>
<sequence length="126" mass="13809">MVTGVRKEGLTAEIAVRDHRLISGVVEKLGGHDEGLNPHELLEAALVGCTIITAQMYANRKGMKLESTDVTVKVVSESKESSVISREVSFRGDLTDEDRARLAEIVNKCPIHNLLESQIKIDTVVK</sequence>
<dbReference type="EMBL" id="LUKE01000001">
    <property type="protein sequence ID" value="KYG66436.1"/>
    <property type="molecule type" value="Genomic_DNA"/>
</dbReference>
<organism evidence="1 2">
    <name type="scientific">Bdellovibrio bacteriovorus</name>
    <dbReference type="NCBI Taxonomy" id="959"/>
    <lineage>
        <taxon>Bacteria</taxon>
        <taxon>Pseudomonadati</taxon>
        <taxon>Bdellovibrionota</taxon>
        <taxon>Bdellovibrionia</taxon>
        <taxon>Bdellovibrionales</taxon>
        <taxon>Pseudobdellovibrionaceae</taxon>
        <taxon>Bdellovibrio</taxon>
    </lineage>
</organism>
<dbReference type="OrthoDB" id="9789573at2"/>
<dbReference type="PANTHER" id="PTHR39624:SF2">
    <property type="entry name" value="OSMC-LIKE PROTEIN"/>
    <property type="match status" value="1"/>
</dbReference>
<dbReference type="RefSeq" id="WP_061834000.1">
    <property type="nucleotide sequence ID" value="NZ_LUKE01000001.1"/>
</dbReference>
<proteinExistence type="predicted"/>
<accession>A0A150WPZ7</accession>
<dbReference type="Pfam" id="PF02566">
    <property type="entry name" value="OsmC"/>
    <property type="match status" value="1"/>
</dbReference>
<dbReference type="InterPro" id="IPR003718">
    <property type="entry name" value="OsmC/Ohr_fam"/>
</dbReference>